<reference evidence="1" key="1">
    <citation type="journal article" date="2015" name="Nature">
        <title>Complex archaea that bridge the gap between prokaryotes and eukaryotes.</title>
        <authorList>
            <person name="Spang A."/>
            <person name="Saw J.H."/>
            <person name="Jorgensen S.L."/>
            <person name="Zaremba-Niedzwiedzka K."/>
            <person name="Martijn J."/>
            <person name="Lind A.E."/>
            <person name="van Eijk R."/>
            <person name="Schleper C."/>
            <person name="Guy L."/>
            <person name="Ettema T.J."/>
        </authorList>
    </citation>
    <scope>NUCLEOTIDE SEQUENCE</scope>
</reference>
<evidence type="ECO:0008006" key="2">
    <source>
        <dbReference type="Google" id="ProtNLM"/>
    </source>
</evidence>
<dbReference type="AlphaFoldDB" id="A0A0F9IB09"/>
<gene>
    <name evidence="1" type="ORF">LCGC14_1601520</name>
</gene>
<organism evidence="1">
    <name type="scientific">marine sediment metagenome</name>
    <dbReference type="NCBI Taxonomy" id="412755"/>
    <lineage>
        <taxon>unclassified sequences</taxon>
        <taxon>metagenomes</taxon>
        <taxon>ecological metagenomes</taxon>
    </lineage>
</organism>
<evidence type="ECO:0000313" key="1">
    <source>
        <dbReference type="EMBL" id="KKM24796.1"/>
    </source>
</evidence>
<dbReference type="InterPro" id="IPR014974">
    <property type="entry name" value="DUF1833"/>
</dbReference>
<sequence>MTISAAFKRDVYDPEAGEAFLVLLTIDHTDISPPIRVVNNTVNVTSRGDEFIAFPFDIELPRDDAEAPPRARLTIDNVTREIAQSIRLITSAPTVLIEVIRASAPDTVEVSFPVFFLRDVKWDMLKVSGELVVEDLMTEPFPAGQFTPAHFPGLF</sequence>
<comment type="caution">
    <text evidence="1">The sequence shown here is derived from an EMBL/GenBank/DDBJ whole genome shotgun (WGS) entry which is preliminary data.</text>
</comment>
<protein>
    <recommendedName>
        <fullName evidence="2">DUF1833 domain-containing protein</fullName>
    </recommendedName>
</protein>
<proteinExistence type="predicted"/>
<dbReference type="EMBL" id="LAZR01012849">
    <property type="protein sequence ID" value="KKM24796.1"/>
    <property type="molecule type" value="Genomic_DNA"/>
</dbReference>
<name>A0A0F9IB09_9ZZZZ</name>
<accession>A0A0F9IB09</accession>
<dbReference type="Pfam" id="PF08875">
    <property type="entry name" value="DUF1833"/>
    <property type="match status" value="1"/>
</dbReference>